<keyword evidence="9" id="KW-1185">Reference proteome</keyword>
<evidence type="ECO:0000256" key="4">
    <source>
        <dbReference type="ARBA" id="ARBA00022989"/>
    </source>
</evidence>
<dbReference type="InterPro" id="IPR017039">
    <property type="entry name" value="Virul_fac_BrkB"/>
</dbReference>
<protein>
    <submittedName>
        <fullName evidence="8">BrkB/YihY/UPF0761 family membrane protein, possible virulence factor</fullName>
    </submittedName>
</protein>
<dbReference type="PANTHER" id="PTHR30213">
    <property type="entry name" value="INNER MEMBRANE PROTEIN YHJD"/>
    <property type="match status" value="1"/>
</dbReference>
<dbReference type="PIRSF" id="PIRSF035875">
    <property type="entry name" value="RNase_BN"/>
    <property type="match status" value="1"/>
</dbReference>
<dbReference type="AlphaFoldDB" id="A0A7H9CJS5"/>
<evidence type="ECO:0000256" key="1">
    <source>
        <dbReference type="ARBA" id="ARBA00004651"/>
    </source>
</evidence>
<evidence type="ECO:0000313" key="9">
    <source>
        <dbReference type="Proteomes" id="UP000509414"/>
    </source>
</evidence>
<dbReference type="GO" id="GO:0005886">
    <property type="term" value="C:plasma membrane"/>
    <property type="evidence" value="ECO:0007669"/>
    <property type="project" value="UniProtKB-SubCell"/>
</dbReference>
<dbReference type="NCBIfam" id="TIGR00765">
    <property type="entry name" value="yihY_not_rbn"/>
    <property type="match status" value="1"/>
</dbReference>
<keyword evidence="3 7" id="KW-0812">Transmembrane</keyword>
<reference evidence="8 9" key="1">
    <citation type="submission" date="2020-02" db="EMBL/GenBank/DDBJ databases">
        <title>Complete genome sequence of the novel Campylobacter species Candidatus Campylobacter infans.</title>
        <authorList>
            <person name="Duim B."/>
            <person name="Zomer A."/>
            <person name="van der Graaf L."/>
            <person name="Wagenaar J."/>
        </authorList>
    </citation>
    <scope>NUCLEOTIDE SEQUENCE [LARGE SCALE GENOMIC DNA]</scope>
    <source>
        <strain evidence="8 9">19S00001</strain>
    </source>
</reference>
<feature type="transmembrane region" description="Helical" evidence="7">
    <location>
        <begin position="226"/>
        <end position="250"/>
    </location>
</feature>
<feature type="transmembrane region" description="Helical" evidence="7">
    <location>
        <begin position="128"/>
        <end position="149"/>
    </location>
</feature>
<feature type="region of interest" description="Disordered" evidence="6">
    <location>
        <begin position="268"/>
        <end position="295"/>
    </location>
</feature>
<sequence>MNKFRQIAFSVLRSLQDRHIYHYAASLSFYSVMAIIPFIFLSLSLFTQMPSFKEYYNLIMNFVAGSLLPAHQEIVGEHLENFLQNSSKLGITGLVAMVITSLMFFSNFEFVVTTLARTKARSFWTRVSVYWTLMTLMPLALASSFYLSHFVQKMLNASAFTKNINFLELLPFLIILAIFSVTYAICINRKIPLWRIFGVGFIASGVWNISKLFFISYVFYNKSYESIYGSLSTLLFFFVWLYVSWIIFLFGLKACVYGLDTALDDQDSPQNPNAQIQIQNPNNAHTKSAKGKKNQ</sequence>
<evidence type="ECO:0000256" key="6">
    <source>
        <dbReference type="SAM" id="MobiDB-lite"/>
    </source>
</evidence>
<dbReference type="KEGG" id="cinf:CINF_0490"/>
<proteinExistence type="predicted"/>
<feature type="compositionally biased region" description="Low complexity" evidence="6">
    <location>
        <begin position="269"/>
        <end position="284"/>
    </location>
</feature>
<dbReference type="Proteomes" id="UP000509414">
    <property type="component" value="Chromosome"/>
</dbReference>
<dbReference type="Pfam" id="PF03631">
    <property type="entry name" value="Virul_fac_BrkB"/>
    <property type="match status" value="1"/>
</dbReference>
<dbReference type="PANTHER" id="PTHR30213:SF0">
    <property type="entry name" value="UPF0761 MEMBRANE PROTEIN YIHY"/>
    <property type="match status" value="1"/>
</dbReference>
<comment type="subcellular location">
    <subcellularLocation>
        <location evidence="1">Cell membrane</location>
        <topology evidence="1">Multi-pass membrane protein</topology>
    </subcellularLocation>
</comment>
<organism evidence="8 9">
    <name type="scientific">Candidatus Campylobacter infans</name>
    <dbReference type="NCBI Taxonomy" id="2561898"/>
    <lineage>
        <taxon>Bacteria</taxon>
        <taxon>Pseudomonadati</taxon>
        <taxon>Campylobacterota</taxon>
        <taxon>Epsilonproteobacteria</taxon>
        <taxon>Campylobacterales</taxon>
        <taxon>Campylobacteraceae</taxon>
        <taxon>Campylobacter</taxon>
    </lineage>
</organism>
<evidence type="ECO:0000256" key="2">
    <source>
        <dbReference type="ARBA" id="ARBA00022475"/>
    </source>
</evidence>
<evidence type="ECO:0000256" key="3">
    <source>
        <dbReference type="ARBA" id="ARBA00022692"/>
    </source>
</evidence>
<feature type="transmembrane region" description="Helical" evidence="7">
    <location>
        <begin position="20"/>
        <end position="43"/>
    </location>
</feature>
<evidence type="ECO:0000256" key="5">
    <source>
        <dbReference type="ARBA" id="ARBA00023136"/>
    </source>
</evidence>
<feature type="transmembrane region" description="Helical" evidence="7">
    <location>
        <begin position="91"/>
        <end position="116"/>
    </location>
</feature>
<evidence type="ECO:0000313" key="8">
    <source>
        <dbReference type="EMBL" id="QLI05019.1"/>
    </source>
</evidence>
<name>A0A7H9CJS5_9BACT</name>
<keyword evidence="5 7" id="KW-0472">Membrane</keyword>
<dbReference type="RefSeq" id="WP_178696639.1">
    <property type="nucleotide sequence ID" value="NZ_CP049075.1"/>
</dbReference>
<feature type="transmembrane region" description="Helical" evidence="7">
    <location>
        <begin position="169"/>
        <end position="187"/>
    </location>
</feature>
<accession>A0A7H9CJS5</accession>
<dbReference type="EMBL" id="CP049075">
    <property type="protein sequence ID" value="QLI05019.1"/>
    <property type="molecule type" value="Genomic_DNA"/>
</dbReference>
<keyword evidence="2" id="KW-1003">Cell membrane</keyword>
<feature type="transmembrane region" description="Helical" evidence="7">
    <location>
        <begin position="199"/>
        <end position="220"/>
    </location>
</feature>
<keyword evidence="4 7" id="KW-1133">Transmembrane helix</keyword>
<gene>
    <name evidence="8" type="ORF">CINF_0490</name>
</gene>
<evidence type="ECO:0000256" key="7">
    <source>
        <dbReference type="SAM" id="Phobius"/>
    </source>
</evidence>